<keyword evidence="2" id="KW-0472">Membrane</keyword>
<dbReference type="PROSITE" id="PS50943">
    <property type="entry name" value="HTH_CROC1"/>
    <property type="match status" value="1"/>
</dbReference>
<evidence type="ECO:0000313" key="4">
    <source>
        <dbReference type="EMBL" id="SEB87900.1"/>
    </source>
</evidence>
<evidence type="ECO:0000256" key="1">
    <source>
        <dbReference type="ARBA" id="ARBA00023125"/>
    </source>
</evidence>
<evidence type="ECO:0000313" key="5">
    <source>
        <dbReference type="Proteomes" id="UP000183687"/>
    </source>
</evidence>
<dbReference type="Gene3D" id="1.10.260.40">
    <property type="entry name" value="lambda repressor-like DNA-binding domains"/>
    <property type="match status" value="1"/>
</dbReference>
<evidence type="ECO:0000256" key="2">
    <source>
        <dbReference type="SAM" id="Phobius"/>
    </source>
</evidence>
<dbReference type="RefSeq" id="WP_002564118.1">
    <property type="nucleotide sequence ID" value="NZ_CALJSN010000009.1"/>
</dbReference>
<dbReference type="Proteomes" id="UP000183687">
    <property type="component" value="Unassembled WGS sequence"/>
</dbReference>
<keyword evidence="2" id="KW-1133">Transmembrane helix</keyword>
<proteinExistence type="predicted"/>
<organism evidence="4 5">
    <name type="scientific">Atopobium minutum</name>
    <dbReference type="NCBI Taxonomy" id="1381"/>
    <lineage>
        <taxon>Bacteria</taxon>
        <taxon>Bacillati</taxon>
        <taxon>Actinomycetota</taxon>
        <taxon>Coriobacteriia</taxon>
        <taxon>Coriobacteriales</taxon>
        <taxon>Atopobiaceae</taxon>
        <taxon>Atopobium</taxon>
    </lineage>
</organism>
<sequence>MEIGKHIKQYRNALSLSQDDLAAKAYVSRQTISNWENDKSYPDIHSLVLLCNVFDVSLDQLIKGDLPIMKARINEIDQRAFNALGYMFTLLFILVIVTPLPLVHYFGGLGIAVWGVLAFAALIVAYKVEKYKKHFDMQTYREILAFTEGKHLDELEKAREEGKRPYQKILLALAAGIISAVVSTGMYVIFK</sequence>
<dbReference type="Pfam" id="PF01381">
    <property type="entry name" value="HTH_3"/>
    <property type="match status" value="1"/>
</dbReference>
<dbReference type="CDD" id="cd00093">
    <property type="entry name" value="HTH_XRE"/>
    <property type="match status" value="1"/>
</dbReference>
<gene>
    <name evidence="4" type="ORF">SAMN04489746_1215</name>
</gene>
<feature type="domain" description="HTH cro/C1-type" evidence="3">
    <location>
        <begin position="7"/>
        <end position="61"/>
    </location>
</feature>
<reference evidence="4 5" key="1">
    <citation type="submission" date="2016-10" db="EMBL/GenBank/DDBJ databases">
        <authorList>
            <person name="Varghese N."/>
            <person name="Submissions S."/>
        </authorList>
    </citation>
    <scope>NUCLEOTIDE SEQUENCE [LARGE SCALE GENOMIC DNA]</scope>
    <source>
        <strain evidence="4 5">DSM 20586</strain>
    </source>
</reference>
<keyword evidence="1 4" id="KW-0238">DNA-binding</keyword>
<comment type="caution">
    <text evidence="4">The sequence shown here is derived from an EMBL/GenBank/DDBJ whole genome shotgun (WGS) entry which is preliminary data.</text>
</comment>
<feature type="transmembrane region" description="Helical" evidence="2">
    <location>
        <begin position="80"/>
        <end position="100"/>
    </location>
</feature>
<dbReference type="GO" id="GO:0003677">
    <property type="term" value="F:DNA binding"/>
    <property type="evidence" value="ECO:0007669"/>
    <property type="project" value="UniProtKB-KW"/>
</dbReference>
<dbReference type="InterPro" id="IPR010982">
    <property type="entry name" value="Lambda_DNA-bd_dom_sf"/>
</dbReference>
<feature type="transmembrane region" description="Helical" evidence="2">
    <location>
        <begin position="106"/>
        <end position="128"/>
    </location>
</feature>
<dbReference type="SUPFAM" id="SSF47413">
    <property type="entry name" value="lambda repressor-like DNA-binding domains"/>
    <property type="match status" value="1"/>
</dbReference>
<accession>A0AB38A7G6</accession>
<keyword evidence="2" id="KW-0812">Transmembrane</keyword>
<dbReference type="AlphaFoldDB" id="A0AB38A7G6"/>
<dbReference type="SMART" id="SM00530">
    <property type="entry name" value="HTH_XRE"/>
    <property type="match status" value="1"/>
</dbReference>
<dbReference type="PANTHER" id="PTHR46558">
    <property type="entry name" value="TRACRIPTIONAL REGULATORY PROTEIN-RELATED-RELATED"/>
    <property type="match status" value="1"/>
</dbReference>
<dbReference type="EMBL" id="FNSH01000001">
    <property type="protein sequence ID" value="SEB87900.1"/>
    <property type="molecule type" value="Genomic_DNA"/>
</dbReference>
<feature type="transmembrane region" description="Helical" evidence="2">
    <location>
        <begin position="169"/>
        <end position="190"/>
    </location>
</feature>
<dbReference type="InterPro" id="IPR001387">
    <property type="entry name" value="Cro/C1-type_HTH"/>
</dbReference>
<protein>
    <submittedName>
        <fullName evidence="4">DNA-binding transcriptional regulator, XRE-family HTH domain</fullName>
    </submittedName>
</protein>
<evidence type="ECO:0000259" key="3">
    <source>
        <dbReference type="PROSITE" id="PS50943"/>
    </source>
</evidence>
<name>A0AB38A7G6_9ACTN</name>
<dbReference type="PANTHER" id="PTHR46558:SF15">
    <property type="entry name" value="HELIX-TURN-HELIX DOMAIN PROTEIN"/>
    <property type="match status" value="1"/>
</dbReference>